<evidence type="ECO:0000256" key="1">
    <source>
        <dbReference type="SAM" id="MobiDB-lite"/>
    </source>
</evidence>
<feature type="non-terminal residue" evidence="2">
    <location>
        <position position="1"/>
    </location>
</feature>
<name>A0ABU7EF75_9TELE</name>
<keyword evidence="3" id="KW-1185">Reference proteome</keyword>
<comment type="caution">
    <text evidence="2">The sequence shown here is derived from an EMBL/GenBank/DDBJ whole genome shotgun (WGS) entry which is preliminary data.</text>
</comment>
<dbReference type="Proteomes" id="UP001352852">
    <property type="component" value="Unassembled WGS sequence"/>
</dbReference>
<feature type="non-terminal residue" evidence="2">
    <location>
        <position position="92"/>
    </location>
</feature>
<accession>A0ABU7EF75</accession>
<protein>
    <submittedName>
        <fullName evidence="2">Uncharacterized protein</fullName>
    </submittedName>
</protein>
<evidence type="ECO:0000313" key="2">
    <source>
        <dbReference type="EMBL" id="MED6285445.1"/>
    </source>
</evidence>
<feature type="region of interest" description="Disordered" evidence="1">
    <location>
        <begin position="58"/>
        <end position="79"/>
    </location>
</feature>
<evidence type="ECO:0000313" key="3">
    <source>
        <dbReference type="Proteomes" id="UP001352852"/>
    </source>
</evidence>
<organism evidence="2 3">
    <name type="scientific">Characodon lateralis</name>
    <dbReference type="NCBI Taxonomy" id="208331"/>
    <lineage>
        <taxon>Eukaryota</taxon>
        <taxon>Metazoa</taxon>
        <taxon>Chordata</taxon>
        <taxon>Craniata</taxon>
        <taxon>Vertebrata</taxon>
        <taxon>Euteleostomi</taxon>
        <taxon>Actinopterygii</taxon>
        <taxon>Neopterygii</taxon>
        <taxon>Teleostei</taxon>
        <taxon>Neoteleostei</taxon>
        <taxon>Acanthomorphata</taxon>
        <taxon>Ovalentaria</taxon>
        <taxon>Atherinomorphae</taxon>
        <taxon>Cyprinodontiformes</taxon>
        <taxon>Goodeidae</taxon>
        <taxon>Characodon</taxon>
    </lineage>
</organism>
<sequence length="92" mass="10307">DKQAEINHFLPPLHSVNVREKKGEKERESSSWRAGRITLRHLPGQVLSQTWERIHGNSLYDTDTQGGKDGSHQPGDVELDRKRLPLAAAVCG</sequence>
<gene>
    <name evidence="2" type="ORF">CHARACLAT_029422</name>
</gene>
<proteinExistence type="predicted"/>
<dbReference type="EMBL" id="JAHUTJ010053330">
    <property type="protein sequence ID" value="MED6285445.1"/>
    <property type="molecule type" value="Genomic_DNA"/>
</dbReference>
<reference evidence="2 3" key="1">
    <citation type="submission" date="2021-06" db="EMBL/GenBank/DDBJ databases">
        <authorList>
            <person name="Palmer J.M."/>
        </authorList>
    </citation>
    <scope>NUCLEOTIDE SEQUENCE [LARGE SCALE GENOMIC DNA]</scope>
    <source>
        <strain evidence="2 3">CL_MEX2019</strain>
        <tissue evidence="2">Muscle</tissue>
    </source>
</reference>